<proteinExistence type="predicted"/>
<feature type="chain" id="PRO_5047309319" evidence="1">
    <location>
        <begin position="32"/>
        <end position="414"/>
    </location>
</feature>
<dbReference type="InterPro" id="IPR009599">
    <property type="entry name" value="DUF1207"/>
</dbReference>
<keyword evidence="3" id="KW-1185">Reference proteome</keyword>
<reference evidence="2 3" key="1">
    <citation type="journal article" date="2020" name="Data Brief">
        <title>Data of de novo genome assembly of the Chlamydia psittaci strain isolated from the livestock in Volga Region, Russian Federation.</title>
        <authorList>
            <person name="Feodorova V.A."/>
            <person name="Zaitsev S.S."/>
            <person name="Khizhnyakova M.A."/>
            <person name="Saltykov Y.V."/>
            <person name="Evstifeev V.V."/>
            <person name="Khusainov F.M."/>
            <person name="Yakovlev S.I."/>
            <person name="Larionova O.S."/>
            <person name="Motin V.L."/>
        </authorList>
    </citation>
    <scope>NUCLEOTIDE SEQUENCE [LARGE SCALE GENOMIC DNA]</scope>
    <source>
        <strain evidence="2 3">Rostinovo-70</strain>
    </source>
</reference>
<feature type="signal peptide" evidence="1">
    <location>
        <begin position="1"/>
        <end position="31"/>
    </location>
</feature>
<dbReference type="EMBL" id="CP041038">
    <property type="protein sequence ID" value="QDE37449.1"/>
    <property type="molecule type" value="Genomic_DNA"/>
</dbReference>
<dbReference type="Proteomes" id="UP000320536">
    <property type="component" value="Chromosome"/>
</dbReference>
<organism evidence="2 3">
    <name type="scientific">Chlamydophila parapsittaci</name>
    <dbReference type="NCBI Taxonomy" id="344886"/>
    <lineage>
        <taxon>Bacteria</taxon>
        <taxon>Pseudomonadati</taxon>
        <taxon>Chlamydiota</taxon>
        <taxon>Chlamydiia</taxon>
        <taxon>Chlamydiales</taxon>
        <taxon>Chlamydiaceae</taxon>
        <taxon>Chlamydia/Chlamydophila group</taxon>
        <taxon>Chlamydia</taxon>
    </lineage>
</organism>
<evidence type="ECO:0000313" key="3">
    <source>
        <dbReference type="Proteomes" id="UP000320536"/>
    </source>
</evidence>
<sequence length="414" mass="47063">MDTMGRLLRYGCCLCSLVFIGYFSSCVTAGAQEVGRCPDCESFKKAVHRSDQLPENIQESENGCYLTGYVQALVDMHFLDSCTQVVVEDNVAYVFSLPVDTVLSHAIIDFIKDLPFIASVEICTRSYQECCKGYREDRPILPKQKVLGAEIVCGKEGLWLPQNTILFAPLIADPRQVTNSAGIRFNEKVIGNRVGSAIFGGDFILLRLFDVSRFHGDLDIGLQGGVFSVFDLDHPDSCMVNSDFFVAGLLGFAVDKWSFRLRLWHLSSHLGDEFLLTHPDFPRFNLSDEGIDVFASLHYNPQIRLYGGVGYIISRDLTFPERPLYIEAGAELRPFGLREGNLHAQPIFAMHFRFWEEQHFGIDQTYILGMEWSKFRDVGRKIRAFVEYHQGFSKEGQFVREPCNYYGFRLTYGF</sequence>
<protein>
    <submittedName>
        <fullName evidence="2">DUF1207 domain-containing protein</fullName>
    </submittedName>
</protein>
<dbReference type="Pfam" id="PF06727">
    <property type="entry name" value="DUF1207"/>
    <property type="match status" value="1"/>
</dbReference>
<evidence type="ECO:0000313" key="2">
    <source>
        <dbReference type="EMBL" id="QDE37449.1"/>
    </source>
</evidence>
<evidence type="ECO:0000256" key="1">
    <source>
        <dbReference type="SAM" id="SignalP"/>
    </source>
</evidence>
<name>A0ABX5VY80_9CHLA</name>
<keyword evidence="1" id="KW-0732">Signal</keyword>
<accession>A0ABX5VY80</accession>
<gene>
    <name evidence="2" type="ORF">FI836_04010</name>
</gene>